<feature type="domain" description="Thioredoxin" evidence="2">
    <location>
        <begin position="27"/>
        <end position="184"/>
    </location>
</feature>
<reference evidence="3 4" key="1">
    <citation type="journal article" date="2018" name="Int. J. Syst. Evol. Microbiol.">
        <title>Zhouia spongiae sp. nov., isolated from a marine sponge.</title>
        <authorList>
            <person name="Zhuang L."/>
            <person name="Lin B."/>
            <person name="Qin F."/>
            <person name="Luo L."/>
        </authorList>
    </citation>
    <scope>NUCLEOTIDE SEQUENCE [LARGE SCALE GENOMIC DNA]</scope>
    <source>
        <strain evidence="3 4">HN-Y44</strain>
    </source>
</reference>
<feature type="chain" id="PRO_5045188863" evidence="1">
    <location>
        <begin position="22"/>
        <end position="202"/>
    </location>
</feature>
<dbReference type="RefSeq" id="WP_242937356.1">
    <property type="nucleotide sequence ID" value="NZ_CP094326.1"/>
</dbReference>
<dbReference type="InterPro" id="IPR047262">
    <property type="entry name" value="PRX-like1"/>
</dbReference>
<accession>A0ABY3YM90</accession>
<evidence type="ECO:0000313" key="3">
    <source>
        <dbReference type="EMBL" id="UNY98954.1"/>
    </source>
</evidence>
<dbReference type="CDD" id="cd02969">
    <property type="entry name" value="PRX_like1"/>
    <property type="match status" value="1"/>
</dbReference>
<dbReference type="SUPFAM" id="SSF52833">
    <property type="entry name" value="Thioredoxin-like"/>
    <property type="match status" value="1"/>
</dbReference>
<feature type="signal peptide" evidence="1">
    <location>
        <begin position="1"/>
        <end position="21"/>
    </location>
</feature>
<gene>
    <name evidence="3" type="ORF">MQE36_01060</name>
</gene>
<keyword evidence="4" id="KW-1185">Reference proteome</keyword>
<keyword evidence="1" id="KW-0732">Signal</keyword>
<dbReference type="PANTHER" id="PTHR43640">
    <property type="entry name" value="OS07G0260300 PROTEIN"/>
    <property type="match status" value="1"/>
</dbReference>
<evidence type="ECO:0000313" key="4">
    <source>
        <dbReference type="Proteomes" id="UP000829476"/>
    </source>
</evidence>
<dbReference type="EMBL" id="CP094326">
    <property type="protein sequence ID" value="UNY98954.1"/>
    <property type="molecule type" value="Genomic_DNA"/>
</dbReference>
<dbReference type="Pfam" id="PF00578">
    <property type="entry name" value="AhpC-TSA"/>
    <property type="match status" value="1"/>
</dbReference>
<dbReference type="Gene3D" id="3.40.30.10">
    <property type="entry name" value="Glutaredoxin"/>
    <property type="match status" value="1"/>
</dbReference>
<dbReference type="Proteomes" id="UP000829476">
    <property type="component" value="Chromosome"/>
</dbReference>
<organism evidence="3 4">
    <name type="scientific">Zhouia spongiae</name>
    <dbReference type="NCBI Taxonomy" id="2202721"/>
    <lineage>
        <taxon>Bacteria</taxon>
        <taxon>Pseudomonadati</taxon>
        <taxon>Bacteroidota</taxon>
        <taxon>Flavobacteriia</taxon>
        <taxon>Flavobacteriales</taxon>
        <taxon>Flavobacteriaceae</taxon>
        <taxon>Zhouia</taxon>
    </lineage>
</organism>
<dbReference type="InterPro" id="IPR000866">
    <property type="entry name" value="AhpC/TSA"/>
</dbReference>
<evidence type="ECO:0000256" key="1">
    <source>
        <dbReference type="SAM" id="SignalP"/>
    </source>
</evidence>
<proteinExistence type="predicted"/>
<dbReference type="PROSITE" id="PS51352">
    <property type="entry name" value="THIOREDOXIN_2"/>
    <property type="match status" value="1"/>
</dbReference>
<name>A0ABY3YM90_9FLAO</name>
<dbReference type="InterPro" id="IPR013766">
    <property type="entry name" value="Thioredoxin_domain"/>
</dbReference>
<evidence type="ECO:0000259" key="2">
    <source>
        <dbReference type="PROSITE" id="PS51352"/>
    </source>
</evidence>
<dbReference type="PANTHER" id="PTHR43640:SF1">
    <property type="entry name" value="THIOREDOXIN-DEPENDENT PEROXIREDOXIN"/>
    <property type="match status" value="1"/>
</dbReference>
<protein>
    <submittedName>
        <fullName evidence="3">Thioredoxin family protein</fullName>
    </submittedName>
</protein>
<dbReference type="InterPro" id="IPR036249">
    <property type="entry name" value="Thioredoxin-like_sf"/>
</dbReference>
<sequence>MKTSLKTLVLIFVALISSAFVDPDKGYDIGDYATDFELKNIDGKKVSLKDYKDAKGFMVIFTCNSCPYAVAYEDRIIDLDKKYKALGVPVIAINPNNPDLQPEDSFEQMKQRAREKGFSFPYLLDEDQDIFPQYGATRTPHVFLLEHTAKGYQVKYIGAIDDNYQDASLVETKYVEEAVDAMLAGEKIKITTTKAIGCSIKV</sequence>